<comment type="caution">
    <text evidence="1">The sequence shown here is derived from an EMBL/GenBank/DDBJ whole genome shotgun (WGS) entry which is preliminary data.</text>
</comment>
<proteinExistence type="predicted"/>
<protein>
    <submittedName>
        <fullName evidence="1">Uncharacterized protein</fullName>
    </submittedName>
</protein>
<sequence length="114" mass="13037">MFTHIDSLLPTYTPLRPAQIRSVIEYFSQNFISAWPSYMQAFVNHTQRPAYIEYVEIHYNRPITDKPRLQEFVNGILNRPSFKETYIGDEAVVDGVAATLGIKSPTTTVNQVSI</sequence>
<evidence type="ECO:0000313" key="1">
    <source>
        <dbReference type="EMBL" id="KAG2225925.1"/>
    </source>
</evidence>
<organism evidence="1 2">
    <name type="scientific">Circinella minor</name>
    <dbReference type="NCBI Taxonomy" id="1195481"/>
    <lineage>
        <taxon>Eukaryota</taxon>
        <taxon>Fungi</taxon>
        <taxon>Fungi incertae sedis</taxon>
        <taxon>Mucoromycota</taxon>
        <taxon>Mucoromycotina</taxon>
        <taxon>Mucoromycetes</taxon>
        <taxon>Mucorales</taxon>
        <taxon>Lichtheimiaceae</taxon>
        <taxon>Circinella</taxon>
    </lineage>
</organism>
<dbReference type="AlphaFoldDB" id="A0A8H7SAK0"/>
<evidence type="ECO:0000313" key="2">
    <source>
        <dbReference type="Proteomes" id="UP000646827"/>
    </source>
</evidence>
<name>A0A8H7SAK0_9FUNG</name>
<dbReference type="EMBL" id="JAEPRB010000022">
    <property type="protein sequence ID" value="KAG2225925.1"/>
    <property type="molecule type" value="Genomic_DNA"/>
</dbReference>
<keyword evidence="2" id="KW-1185">Reference proteome</keyword>
<gene>
    <name evidence="1" type="ORF">INT45_006621</name>
</gene>
<dbReference type="OrthoDB" id="202840at2759"/>
<dbReference type="Proteomes" id="UP000646827">
    <property type="component" value="Unassembled WGS sequence"/>
</dbReference>
<reference evidence="1 2" key="1">
    <citation type="submission" date="2020-12" db="EMBL/GenBank/DDBJ databases">
        <title>Metabolic potential, ecology and presence of endohyphal bacteria is reflected in genomic diversity of Mucoromycotina.</title>
        <authorList>
            <person name="Muszewska A."/>
            <person name="Okrasinska A."/>
            <person name="Steczkiewicz K."/>
            <person name="Drgas O."/>
            <person name="Orlowska M."/>
            <person name="Perlinska-Lenart U."/>
            <person name="Aleksandrzak-Piekarczyk T."/>
            <person name="Szatraj K."/>
            <person name="Zielenkiewicz U."/>
            <person name="Pilsyk S."/>
            <person name="Malc E."/>
            <person name="Mieczkowski P."/>
            <person name="Kruszewska J.S."/>
            <person name="Biernat P."/>
            <person name="Pawlowska J."/>
        </authorList>
    </citation>
    <scope>NUCLEOTIDE SEQUENCE [LARGE SCALE GENOMIC DNA]</scope>
    <source>
        <strain evidence="1 2">CBS 142.35</strain>
    </source>
</reference>
<accession>A0A8H7SAK0</accession>